<reference evidence="1" key="2">
    <citation type="journal article" date="2015" name="Data Brief">
        <title>Shoot transcriptome of the giant reed, Arundo donax.</title>
        <authorList>
            <person name="Barrero R.A."/>
            <person name="Guerrero F.D."/>
            <person name="Moolhuijzen P."/>
            <person name="Goolsby J.A."/>
            <person name="Tidwell J."/>
            <person name="Bellgard S.E."/>
            <person name="Bellgard M.I."/>
        </authorList>
    </citation>
    <scope>NUCLEOTIDE SEQUENCE</scope>
    <source>
        <tissue evidence="1">Shoot tissue taken approximately 20 cm above the soil surface</tissue>
    </source>
</reference>
<protein>
    <submittedName>
        <fullName evidence="1">Uncharacterized protein</fullName>
    </submittedName>
</protein>
<evidence type="ECO:0000313" key="1">
    <source>
        <dbReference type="EMBL" id="JAD61128.1"/>
    </source>
</evidence>
<dbReference type="AlphaFoldDB" id="A0A0A9BG86"/>
<sequence>MLYTFLYHKVICLNLCHIILNE</sequence>
<organism evidence="1">
    <name type="scientific">Arundo donax</name>
    <name type="common">Giant reed</name>
    <name type="synonym">Donax arundinaceus</name>
    <dbReference type="NCBI Taxonomy" id="35708"/>
    <lineage>
        <taxon>Eukaryota</taxon>
        <taxon>Viridiplantae</taxon>
        <taxon>Streptophyta</taxon>
        <taxon>Embryophyta</taxon>
        <taxon>Tracheophyta</taxon>
        <taxon>Spermatophyta</taxon>
        <taxon>Magnoliopsida</taxon>
        <taxon>Liliopsida</taxon>
        <taxon>Poales</taxon>
        <taxon>Poaceae</taxon>
        <taxon>PACMAD clade</taxon>
        <taxon>Arundinoideae</taxon>
        <taxon>Arundineae</taxon>
        <taxon>Arundo</taxon>
    </lineage>
</organism>
<reference evidence="1" key="1">
    <citation type="submission" date="2014-09" db="EMBL/GenBank/DDBJ databases">
        <authorList>
            <person name="Magalhaes I.L.F."/>
            <person name="Oliveira U."/>
            <person name="Santos F.R."/>
            <person name="Vidigal T.H.D.A."/>
            <person name="Brescovit A.D."/>
            <person name="Santos A.J."/>
        </authorList>
    </citation>
    <scope>NUCLEOTIDE SEQUENCE</scope>
    <source>
        <tissue evidence="1">Shoot tissue taken approximately 20 cm above the soil surface</tissue>
    </source>
</reference>
<proteinExistence type="predicted"/>
<name>A0A0A9BG86_ARUDO</name>
<accession>A0A0A9BG86</accession>
<dbReference type="EMBL" id="GBRH01236767">
    <property type="protein sequence ID" value="JAD61128.1"/>
    <property type="molecule type" value="Transcribed_RNA"/>
</dbReference>